<dbReference type="EnsemblProtists" id="EOD14462">
    <property type="protein sequence ID" value="EOD14462"/>
    <property type="gene ID" value="EMIHUDRAFT_211935"/>
</dbReference>
<dbReference type="HOGENOM" id="CLU_1889692_0_0_1"/>
<sequence length="136" mass="14598">MFARAASSAAARLAAAGRLRPAARPRSYHKLIIYGRVQSTPRLEGVDKADASGDSAVAAAAEAAEASAESLPPLRRPTCYFWLSSTVPRFSEWQALSDKRPPPRMRAGSTRRSNPRTQAPPALGARVCESAAPRRL</sequence>
<proteinExistence type="predicted"/>
<reference evidence="3" key="1">
    <citation type="journal article" date="2013" name="Nature">
        <title>Pan genome of the phytoplankton Emiliania underpins its global distribution.</title>
        <authorList>
            <person name="Read B.A."/>
            <person name="Kegel J."/>
            <person name="Klute M.J."/>
            <person name="Kuo A."/>
            <person name="Lefebvre S.C."/>
            <person name="Maumus F."/>
            <person name="Mayer C."/>
            <person name="Miller J."/>
            <person name="Monier A."/>
            <person name="Salamov A."/>
            <person name="Young J."/>
            <person name="Aguilar M."/>
            <person name="Claverie J.M."/>
            <person name="Frickenhaus S."/>
            <person name="Gonzalez K."/>
            <person name="Herman E.K."/>
            <person name="Lin Y.C."/>
            <person name="Napier J."/>
            <person name="Ogata H."/>
            <person name="Sarno A.F."/>
            <person name="Shmutz J."/>
            <person name="Schroeder D."/>
            <person name="de Vargas C."/>
            <person name="Verret F."/>
            <person name="von Dassow P."/>
            <person name="Valentin K."/>
            <person name="Van de Peer Y."/>
            <person name="Wheeler G."/>
            <person name="Dacks J.B."/>
            <person name="Delwiche C.F."/>
            <person name="Dyhrman S.T."/>
            <person name="Glockner G."/>
            <person name="John U."/>
            <person name="Richards T."/>
            <person name="Worden A.Z."/>
            <person name="Zhang X."/>
            <person name="Grigoriev I.V."/>
            <person name="Allen A.E."/>
            <person name="Bidle K."/>
            <person name="Borodovsky M."/>
            <person name="Bowler C."/>
            <person name="Brownlee C."/>
            <person name="Cock J.M."/>
            <person name="Elias M."/>
            <person name="Gladyshev V.N."/>
            <person name="Groth M."/>
            <person name="Guda C."/>
            <person name="Hadaegh A."/>
            <person name="Iglesias-Rodriguez M.D."/>
            <person name="Jenkins J."/>
            <person name="Jones B.M."/>
            <person name="Lawson T."/>
            <person name="Leese F."/>
            <person name="Lindquist E."/>
            <person name="Lobanov A."/>
            <person name="Lomsadze A."/>
            <person name="Malik S.B."/>
            <person name="Marsh M.E."/>
            <person name="Mackinder L."/>
            <person name="Mock T."/>
            <person name="Mueller-Roeber B."/>
            <person name="Pagarete A."/>
            <person name="Parker M."/>
            <person name="Probert I."/>
            <person name="Quesneville H."/>
            <person name="Raines C."/>
            <person name="Rensing S.A."/>
            <person name="Riano-Pachon D.M."/>
            <person name="Richier S."/>
            <person name="Rokitta S."/>
            <person name="Shiraiwa Y."/>
            <person name="Soanes D.M."/>
            <person name="van der Giezen M."/>
            <person name="Wahlund T.M."/>
            <person name="Williams B."/>
            <person name="Wilson W."/>
            <person name="Wolfe G."/>
            <person name="Wurch L.L."/>
        </authorList>
    </citation>
    <scope>NUCLEOTIDE SEQUENCE</scope>
</reference>
<evidence type="ECO:0000313" key="3">
    <source>
        <dbReference type="Proteomes" id="UP000013827"/>
    </source>
</evidence>
<evidence type="ECO:0000256" key="1">
    <source>
        <dbReference type="SAM" id="MobiDB-lite"/>
    </source>
</evidence>
<feature type="region of interest" description="Disordered" evidence="1">
    <location>
        <begin position="93"/>
        <end position="136"/>
    </location>
</feature>
<dbReference type="PaxDb" id="2903-EOD14462"/>
<keyword evidence="3" id="KW-1185">Reference proteome</keyword>
<protein>
    <submittedName>
        <fullName evidence="2">Uncharacterized protein</fullName>
    </submittedName>
</protein>
<dbReference type="GeneID" id="17260616"/>
<dbReference type="AlphaFoldDB" id="A0A0D3IT77"/>
<accession>A0A0D3IT77</accession>
<dbReference type="RefSeq" id="XP_005766891.1">
    <property type="nucleotide sequence ID" value="XM_005766834.1"/>
</dbReference>
<evidence type="ECO:0000313" key="2">
    <source>
        <dbReference type="EnsemblProtists" id="EOD14462"/>
    </source>
</evidence>
<reference evidence="2" key="2">
    <citation type="submission" date="2024-10" db="UniProtKB">
        <authorList>
            <consortium name="EnsemblProtists"/>
        </authorList>
    </citation>
    <scope>IDENTIFICATION</scope>
</reference>
<dbReference type="KEGG" id="ehx:EMIHUDRAFT_211935"/>
<name>A0A0D3IT77_EMIH1</name>
<organism evidence="2 3">
    <name type="scientific">Emiliania huxleyi (strain CCMP1516)</name>
    <dbReference type="NCBI Taxonomy" id="280463"/>
    <lineage>
        <taxon>Eukaryota</taxon>
        <taxon>Haptista</taxon>
        <taxon>Haptophyta</taxon>
        <taxon>Prymnesiophyceae</taxon>
        <taxon>Isochrysidales</taxon>
        <taxon>Noelaerhabdaceae</taxon>
        <taxon>Emiliania</taxon>
    </lineage>
</organism>
<dbReference type="Proteomes" id="UP000013827">
    <property type="component" value="Unassembled WGS sequence"/>
</dbReference>